<dbReference type="EMBL" id="AWOR01000057">
    <property type="protein sequence ID" value="KGH27769.1"/>
    <property type="molecule type" value="Genomic_DNA"/>
</dbReference>
<evidence type="ECO:0000313" key="1">
    <source>
        <dbReference type="EMBL" id="KGH27769.1"/>
    </source>
</evidence>
<gene>
    <name evidence="1" type="ORF">P353_17280</name>
</gene>
<reference evidence="1 2" key="1">
    <citation type="submission" date="2013-09" db="EMBL/GenBank/DDBJ databases">
        <title>High correlation between genotypes and phenotypes of environmental bacteria Comamonas testosteroni strains.</title>
        <authorList>
            <person name="Liu L."/>
            <person name="Zhu W."/>
            <person name="Xia X."/>
            <person name="Xu B."/>
            <person name="Luo M."/>
            <person name="Wang G."/>
        </authorList>
    </citation>
    <scope>NUCLEOTIDE SEQUENCE [LARGE SCALE GENOMIC DNA]</scope>
    <source>
        <strain evidence="1 2">JL40</strain>
    </source>
</reference>
<dbReference type="RefSeq" id="WP_034371751.1">
    <property type="nucleotide sequence ID" value="NZ_AWOR01000057.1"/>
</dbReference>
<dbReference type="AlphaFoldDB" id="A0A096FCU6"/>
<proteinExistence type="predicted"/>
<name>A0A096FCU6_COMTE</name>
<sequence>MTLESIISNSIRPAMALLPAAMDTPQAHVYLLASGLQESRFKDRYQIVQGRPGAKGLARGFWQFEQGTQSSRGGVWGVYLHEASRYWLSIVCAARGVAFEPRAIWEQLEADDVFAASVARLLMFTDAQRLPTVGDEEGAWQLYLRTWRPGAWARGSAQQRADLRAKWARNYALAIEAMAGVAA</sequence>
<evidence type="ECO:0000313" key="2">
    <source>
        <dbReference type="Proteomes" id="UP000029553"/>
    </source>
</evidence>
<organism evidence="1 2">
    <name type="scientific">Comamonas testosteroni</name>
    <name type="common">Pseudomonas testosteroni</name>
    <dbReference type="NCBI Taxonomy" id="285"/>
    <lineage>
        <taxon>Bacteria</taxon>
        <taxon>Pseudomonadati</taxon>
        <taxon>Pseudomonadota</taxon>
        <taxon>Betaproteobacteria</taxon>
        <taxon>Burkholderiales</taxon>
        <taxon>Comamonadaceae</taxon>
        <taxon>Comamonas</taxon>
    </lineage>
</organism>
<comment type="caution">
    <text evidence="1">The sequence shown here is derived from an EMBL/GenBank/DDBJ whole genome shotgun (WGS) entry which is preliminary data.</text>
</comment>
<accession>A0A096FCU6</accession>
<protein>
    <submittedName>
        <fullName evidence="1">Uncharacterized protein</fullName>
    </submittedName>
</protein>
<dbReference type="Proteomes" id="UP000029553">
    <property type="component" value="Unassembled WGS sequence"/>
</dbReference>